<organism evidence="2">
    <name type="scientific">Dyadobacter sp. 676</name>
    <dbReference type="NCBI Taxonomy" id="3088362"/>
    <lineage>
        <taxon>Bacteria</taxon>
        <taxon>Pseudomonadati</taxon>
        <taxon>Bacteroidota</taxon>
        <taxon>Cytophagia</taxon>
        <taxon>Cytophagales</taxon>
        <taxon>Spirosomataceae</taxon>
        <taxon>Dyadobacter</taxon>
    </lineage>
</organism>
<evidence type="ECO:0000256" key="1">
    <source>
        <dbReference type="SAM" id="Phobius"/>
    </source>
</evidence>
<accession>A0AAU8FT37</accession>
<keyword evidence="1" id="KW-0812">Transmembrane</keyword>
<name>A0AAU8FT37_9BACT</name>
<dbReference type="EMBL" id="CP159289">
    <property type="protein sequence ID" value="XCH26649.1"/>
    <property type="molecule type" value="Genomic_DNA"/>
</dbReference>
<keyword evidence="1" id="KW-1133">Transmembrane helix</keyword>
<sequence length="108" mass="12026">MKTLTTNRSVSREELVSILEKDLSHNYKYELVDDNKEKYVLVKKNALIGAKISNVANKISIEGVTPTLGGYLFTFAATFYTGLFLGGIAQPWLEFEKSVGHALLSKLQ</sequence>
<reference evidence="2" key="1">
    <citation type="submission" date="2024-06" db="EMBL/GenBank/DDBJ databases">
        <title>Sequencing and assembly of the genome of Dyadobacter sp. strain 676, a symbiont of Cyamopsis tetragonoloba.</title>
        <authorList>
            <person name="Guro P."/>
            <person name="Sazanova A."/>
            <person name="Kuznetsova I."/>
            <person name="Belimov A."/>
            <person name="Safronova V."/>
        </authorList>
    </citation>
    <scope>NUCLEOTIDE SEQUENCE</scope>
    <source>
        <strain evidence="2">676</strain>
    </source>
</reference>
<gene>
    <name evidence="2" type="ORF">ABV298_09725</name>
</gene>
<evidence type="ECO:0000313" key="2">
    <source>
        <dbReference type="EMBL" id="XCH26649.1"/>
    </source>
</evidence>
<keyword evidence="1" id="KW-0472">Membrane</keyword>
<dbReference type="AlphaFoldDB" id="A0AAU8FT37"/>
<proteinExistence type="predicted"/>
<protein>
    <submittedName>
        <fullName evidence="2">Uncharacterized protein</fullName>
    </submittedName>
</protein>
<feature type="transmembrane region" description="Helical" evidence="1">
    <location>
        <begin position="68"/>
        <end position="89"/>
    </location>
</feature>
<dbReference type="RefSeq" id="WP_353721933.1">
    <property type="nucleotide sequence ID" value="NZ_CP159289.1"/>
</dbReference>